<gene>
    <name evidence="1" type="ORF">DFR74_102706</name>
</gene>
<protein>
    <submittedName>
        <fullName evidence="1">N-dimethylarginine dimethylaminohydrolase</fullName>
    </submittedName>
</protein>
<dbReference type="Proteomes" id="UP000252586">
    <property type="component" value="Unassembled WGS sequence"/>
</dbReference>
<keyword evidence="1" id="KW-0378">Hydrolase</keyword>
<keyword evidence="2" id="KW-1185">Reference proteome</keyword>
<dbReference type="PANTHER" id="PTHR47271">
    <property type="entry name" value="ARGININE DEIMINASE"/>
    <property type="match status" value="1"/>
</dbReference>
<dbReference type="PANTHER" id="PTHR47271:SF2">
    <property type="entry name" value="ARGININE DEIMINASE"/>
    <property type="match status" value="1"/>
</dbReference>
<dbReference type="EMBL" id="QNRE01000002">
    <property type="protein sequence ID" value="RBO94283.1"/>
    <property type="molecule type" value="Genomic_DNA"/>
</dbReference>
<dbReference type="AlphaFoldDB" id="A0A366DW20"/>
<name>A0A366DW20_9NOCA</name>
<evidence type="ECO:0000313" key="2">
    <source>
        <dbReference type="Proteomes" id="UP000252586"/>
    </source>
</evidence>
<dbReference type="GO" id="GO:0016990">
    <property type="term" value="F:arginine deiminase activity"/>
    <property type="evidence" value="ECO:0007669"/>
    <property type="project" value="TreeGrafter"/>
</dbReference>
<dbReference type="RefSeq" id="WP_067512807.1">
    <property type="nucleotide sequence ID" value="NZ_QNRE01000002.1"/>
</dbReference>
<proteinExistence type="predicted"/>
<dbReference type="NCBIfam" id="NF045659">
    <property type="entry name" value="DiMArgaseDdahMtb"/>
    <property type="match status" value="1"/>
</dbReference>
<dbReference type="GO" id="GO:0019546">
    <property type="term" value="P:L-arginine deiminase pathway"/>
    <property type="evidence" value="ECO:0007669"/>
    <property type="project" value="TreeGrafter"/>
</dbReference>
<dbReference type="Pfam" id="PF19420">
    <property type="entry name" value="DDAH_eukar"/>
    <property type="match status" value="1"/>
</dbReference>
<dbReference type="STRING" id="1210090.GCA_001613185_05569"/>
<comment type="caution">
    <text evidence="1">The sequence shown here is derived from an EMBL/GenBank/DDBJ whole genome shotgun (WGS) entry which is preliminary data.</text>
</comment>
<dbReference type="SUPFAM" id="SSF55909">
    <property type="entry name" value="Pentein"/>
    <property type="match status" value="1"/>
</dbReference>
<reference evidence="1 2" key="1">
    <citation type="submission" date="2018-06" db="EMBL/GenBank/DDBJ databases">
        <title>Genomic Encyclopedia of Type Strains, Phase IV (KMG-IV): sequencing the most valuable type-strain genomes for metagenomic binning, comparative biology and taxonomic classification.</title>
        <authorList>
            <person name="Goeker M."/>
        </authorList>
    </citation>
    <scope>NUCLEOTIDE SEQUENCE [LARGE SCALE GENOMIC DNA]</scope>
    <source>
        <strain evidence="1 2">DSM 44599</strain>
    </source>
</reference>
<accession>A0A366DW20</accession>
<evidence type="ECO:0000313" key="1">
    <source>
        <dbReference type="EMBL" id="RBO94283.1"/>
    </source>
</evidence>
<organism evidence="1 2">
    <name type="scientific">Nocardia puris</name>
    <dbReference type="NCBI Taxonomy" id="208602"/>
    <lineage>
        <taxon>Bacteria</taxon>
        <taxon>Bacillati</taxon>
        <taxon>Actinomycetota</taxon>
        <taxon>Actinomycetes</taxon>
        <taxon>Mycobacteriales</taxon>
        <taxon>Nocardiaceae</taxon>
        <taxon>Nocardia</taxon>
    </lineage>
</organism>
<sequence length="281" mass="30307">MTSVATLEIPEPTPVRRPVPRRFVMCRPDHFDVRYAINPWMNPGAPVDRALALSQWDALRDTFARFGHTVEVVPGAPGLPDMVFAANGGLIVGERVMSARFTHAERTAEGPAYHDWFARRGGAELAAASEFNEGEGDFALVGGRFLAGTGFRTSLAAHREVELFFEIPVVSLELVDPRFYHLDTVLMVLDDTTVAYYPPAFSPTSRTILVGLFPDAIEATDADAAVLGLNGVSDGANVFLSPRATDLAAALDARGFRPVPVDVSELLKAGGGIKCCTLEVH</sequence>
<dbReference type="Gene3D" id="3.75.10.10">
    <property type="entry name" value="L-arginine/glycine Amidinotransferase, Chain A"/>
    <property type="match status" value="1"/>
</dbReference>